<organism evidence="12 13">
    <name type="scientific">Datura stramonium</name>
    <name type="common">Jimsonweed</name>
    <name type="synonym">Common thornapple</name>
    <dbReference type="NCBI Taxonomy" id="4076"/>
    <lineage>
        <taxon>Eukaryota</taxon>
        <taxon>Viridiplantae</taxon>
        <taxon>Streptophyta</taxon>
        <taxon>Embryophyta</taxon>
        <taxon>Tracheophyta</taxon>
        <taxon>Spermatophyta</taxon>
        <taxon>Magnoliopsida</taxon>
        <taxon>eudicotyledons</taxon>
        <taxon>Gunneridae</taxon>
        <taxon>Pentapetalae</taxon>
        <taxon>asterids</taxon>
        <taxon>lamiids</taxon>
        <taxon>Solanales</taxon>
        <taxon>Solanaceae</taxon>
        <taxon>Solanoideae</taxon>
        <taxon>Datureae</taxon>
        <taxon>Datura</taxon>
    </lineage>
</organism>
<feature type="region of interest" description="Disordered" evidence="10">
    <location>
        <begin position="1"/>
        <end position="21"/>
    </location>
</feature>
<reference evidence="12 13" key="1">
    <citation type="journal article" date="2021" name="BMC Genomics">
        <title>Datura genome reveals duplications of psychoactive alkaloid biosynthetic genes and high mutation rate following tissue culture.</title>
        <authorList>
            <person name="Rajewski A."/>
            <person name="Carter-House D."/>
            <person name="Stajich J."/>
            <person name="Litt A."/>
        </authorList>
    </citation>
    <scope>NUCLEOTIDE SEQUENCE [LARGE SCALE GENOMIC DNA]</scope>
    <source>
        <strain evidence="12">AR-01</strain>
    </source>
</reference>
<proteinExistence type="inferred from homology"/>
<sequence length="600" mass="67159">MAETVMRKDAAEVSGTEAHQAPVEAKMNEVELVKCECCGLTEECTVAYIARVRERNEGRWICGLCAEAVKDEIMRSSERRIGREEALNRHMNFCKKFRALKPPQHPTEELISAVKQLMLRSLDSPRSSPVLRRQGHIVVVHGDFNYQDALTKCIIFLEAQRSGKLPPNHRPLWRGDSALQDGQSANVDLVGGYYDAGDNVKYGLPMAFTVTTLAWAAASYHSQLQAAGELENLHSAIKWGTDYFLKACSKRNRLYVQVGDPVKDHECWTRPENMKTPRIALMIDQNSPGTEIAAETSAAMAAASIVFRGNNRTYSRQLLNKAKQLFQFAKTNKGTYDGECPFYCSFSGYHDELLWAATWLYRATRRPTYLEFIQEATTATVAEFSWDLKYAGAQILLSKFYFEGEKNLENFKQQADGFVCSNLPDSPYHQVHMSPGGLIHLRDGANSQYVTGTAFLLSVYSDYLAAHKQTVSCGNKQFNSADLMAFAKQQMDYLLGKNPRGKSYMVGFGNKPPTQAHHRGASVPTMSLNKLVDCSMSFVYWYNTEKPNVNELTGAIVGGPDRYDNFEDRRSSSSMTEPTTYTNSLAVGVLAKLAKYHAPS</sequence>
<keyword evidence="3 8" id="KW-0378">Hydrolase</keyword>
<dbReference type="Gene3D" id="1.50.10.10">
    <property type="match status" value="1"/>
</dbReference>
<protein>
    <recommendedName>
        <fullName evidence="9">Endoglucanase</fullName>
        <ecNumber evidence="9">3.2.1.4</ecNumber>
    </recommendedName>
</protein>
<feature type="compositionally biased region" description="Basic and acidic residues" evidence="10">
    <location>
        <begin position="1"/>
        <end position="11"/>
    </location>
</feature>
<dbReference type="Pfam" id="PF07911">
    <property type="entry name" value="DUF1677"/>
    <property type="match status" value="1"/>
</dbReference>
<keyword evidence="13" id="KW-1185">Reference proteome</keyword>
<evidence type="ECO:0000256" key="7">
    <source>
        <dbReference type="ARBA" id="ARBA00023326"/>
    </source>
</evidence>
<evidence type="ECO:0000256" key="4">
    <source>
        <dbReference type="ARBA" id="ARBA00023001"/>
    </source>
</evidence>
<keyword evidence="7 8" id="KW-0624">Polysaccharide degradation</keyword>
<evidence type="ECO:0000256" key="8">
    <source>
        <dbReference type="PROSITE-ProRule" id="PRU10059"/>
    </source>
</evidence>
<evidence type="ECO:0000313" key="13">
    <source>
        <dbReference type="Proteomes" id="UP000823775"/>
    </source>
</evidence>
<evidence type="ECO:0000256" key="3">
    <source>
        <dbReference type="ARBA" id="ARBA00022801"/>
    </source>
</evidence>
<dbReference type="InterPro" id="IPR001701">
    <property type="entry name" value="Glyco_hydro_9"/>
</dbReference>
<dbReference type="SUPFAM" id="SSF48208">
    <property type="entry name" value="Six-hairpin glycosidases"/>
    <property type="match status" value="1"/>
</dbReference>
<dbReference type="EC" id="3.2.1.4" evidence="9"/>
<dbReference type="EMBL" id="JACEIK010000266">
    <property type="protein sequence ID" value="MCD7453787.1"/>
    <property type="molecule type" value="Genomic_DNA"/>
</dbReference>
<evidence type="ECO:0000256" key="1">
    <source>
        <dbReference type="ARBA" id="ARBA00000966"/>
    </source>
</evidence>
<keyword evidence="5 8" id="KW-0119">Carbohydrate metabolism</keyword>
<accession>A0ABS8S4T3</accession>
<evidence type="ECO:0000256" key="6">
    <source>
        <dbReference type="ARBA" id="ARBA00023295"/>
    </source>
</evidence>
<name>A0ABS8S4T3_DATST</name>
<keyword evidence="4 9" id="KW-0136">Cellulose degradation</keyword>
<dbReference type="Pfam" id="PF00759">
    <property type="entry name" value="Glyco_hydro_9"/>
    <property type="match status" value="1"/>
</dbReference>
<evidence type="ECO:0000256" key="10">
    <source>
        <dbReference type="SAM" id="MobiDB-lite"/>
    </source>
</evidence>
<dbReference type="InterPro" id="IPR008928">
    <property type="entry name" value="6-hairpin_glycosidase_sf"/>
</dbReference>
<dbReference type="PROSITE" id="PS00592">
    <property type="entry name" value="GH9_2"/>
    <property type="match status" value="1"/>
</dbReference>
<feature type="active site" evidence="8">
    <location>
        <position position="517"/>
    </location>
</feature>
<evidence type="ECO:0000256" key="9">
    <source>
        <dbReference type="RuleBase" id="RU361166"/>
    </source>
</evidence>
<evidence type="ECO:0000313" key="12">
    <source>
        <dbReference type="EMBL" id="MCD7453787.1"/>
    </source>
</evidence>
<dbReference type="InterPro" id="IPR012876">
    <property type="entry name" value="DUF1677_pln"/>
</dbReference>
<comment type="similarity">
    <text evidence="2 8 9">Belongs to the glycosyl hydrolase 9 (cellulase E) family.</text>
</comment>
<dbReference type="InterPro" id="IPR018221">
    <property type="entry name" value="Glyco_hydro_9_His_AS"/>
</dbReference>
<feature type="domain" description="Glycoside hydrolase family 9" evidence="11">
    <location>
        <begin position="146"/>
        <end position="590"/>
    </location>
</feature>
<comment type="catalytic activity">
    <reaction evidence="1 9">
        <text>Endohydrolysis of (1-&gt;4)-beta-D-glucosidic linkages in cellulose, lichenin and cereal beta-D-glucans.</text>
        <dbReference type="EC" id="3.2.1.4"/>
    </reaction>
</comment>
<evidence type="ECO:0000256" key="2">
    <source>
        <dbReference type="ARBA" id="ARBA00007072"/>
    </source>
</evidence>
<comment type="caution">
    <text evidence="12">The sequence shown here is derived from an EMBL/GenBank/DDBJ whole genome shotgun (WGS) entry which is preliminary data.</text>
</comment>
<keyword evidence="6 8" id="KW-0326">Glycosidase</keyword>
<gene>
    <name evidence="12" type="ORF">HAX54_022123</name>
</gene>
<evidence type="ECO:0000259" key="11">
    <source>
        <dbReference type="Pfam" id="PF00759"/>
    </source>
</evidence>
<dbReference type="Proteomes" id="UP000823775">
    <property type="component" value="Unassembled WGS sequence"/>
</dbReference>
<evidence type="ECO:0000256" key="5">
    <source>
        <dbReference type="ARBA" id="ARBA00023277"/>
    </source>
</evidence>
<dbReference type="PANTHER" id="PTHR22298">
    <property type="entry name" value="ENDO-1,4-BETA-GLUCANASE"/>
    <property type="match status" value="1"/>
</dbReference>
<dbReference type="InterPro" id="IPR012341">
    <property type="entry name" value="6hp_glycosidase-like_sf"/>
</dbReference>